<dbReference type="InterPro" id="IPR025443">
    <property type="entry name" value="DUF4307"/>
</dbReference>
<keyword evidence="1" id="KW-0472">Membrane</keyword>
<dbReference type="Proteomes" id="UP000594681">
    <property type="component" value="Chromosome"/>
</dbReference>
<dbReference type="EMBL" id="CP064954">
    <property type="protein sequence ID" value="QPK79875.1"/>
    <property type="molecule type" value="Genomic_DNA"/>
</dbReference>
<keyword evidence="3" id="KW-1185">Reference proteome</keyword>
<keyword evidence="1" id="KW-0812">Transmembrane</keyword>
<dbReference type="RefSeq" id="WP_165007721.1">
    <property type="nucleotide sequence ID" value="NZ_CP064954.1"/>
</dbReference>
<organism evidence="2 3">
    <name type="scientific">Corynebacterium lizhenjunii</name>
    <dbReference type="NCBI Taxonomy" id="2709394"/>
    <lineage>
        <taxon>Bacteria</taxon>
        <taxon>Bacillati</taxon>
        <taxon>Actinomycetota</taxon>
        <taxon>Actinomycetes</taxon>
        <taxon>Mycobacteriales</taxon>
        <taxon>Corynebacteriaceae</taxon>
        <taxon>Corynebacterium</taxon>
    </lineage>
</organism>
<dbReference type="AlphaFoldDB" id="A0A7T0PBV1"/>
<sequence>MSTSRPSTARYQQRTSHEGRQDSFNISGKALALVFLATIVAFIFYGFQYFQAREKVNAEISLVTQEVLSDDVTRVWVDVTRARPDEAAYCIVQAYDYAKAEVGRREIALAADGQQALRIPVDVPTNARAVAGGVYGCSSTIPVYLDTDNPIYGEDAAQN</sequence>
<accession>A0A7T0PBV1</accession>
<evidence type="ECO:0000313" key="3">
    <source>
        <dbReference type="Proteomes" id="UP000594681"/>
    </source>
</evidence>
<dbReference type="KEGG" id="cliz:G7Y31_04045"/>
<feature type="transmembrane region" description="Helical" evidence="1">
    <location>
        <begin position="30"/>
        <end position="50"/>
    </location>
</feature>
<name>A0A7T0PBV1_9CORY</name>
<proteinExistence type="predicted"/>
<keyword evidence="1" id="KW-1133">Transmembrane helix</keyword>
<dbReference type="Pfam" id="PF14155">
    <property type="entry name" value="DUF4307"/>
    <property type="match status" value="1"/>
</dbReference>
<reference evidence="2 3" key="1">
    <citation type="submission" date="2020-11" db="EMBL/GenBank/DDBJ databases">
        <title>Corynebacterium sp. ZJ-599.</title>
        <authorList>
            <person name="Zhou J."/>
        </authorList>
    </citation>
    <scope>NUCLEOTIDE SEQUENCE [LARGE SCALE GENOMIC DNA]</scope>
    <source>
        <strain evidence="2 3">ZJ-599</strain>
    </source>
</reference>
<gene>
    <name evidence="2" type="ORF">G7Y31_04045</name>
</gene>
<protein>
    <submittedName>
        <fullName evidence="2">DUF4307 domain-containing protein</fullName>
    </submittedName>
</protein>
<evidence type="ECO:0000256" key="1">
    <source>
        <dbReference type="SAM" id="Phobius"/>
    </source>
</evidence>
<evidence type="ECO:0000313" key="2">
    <source>
        <dbReference type="EMBL" id="QPK79875.1"/>
    </source>
</evidence>